<dbReference type="Pfam" id="PF01458">
    <property type="entry name" value="SUFBD_core"/>
    <property type="match status" value="1"/>
</dbReference>
<feature type="compositionally biased region" description="Basic and acidic residues" evidence="2">
    <location>
        <begin position="1"/>
        <end position="12"/>
    </location>
</feature>
<organism evidence="4 5">
    <name type="scientific">Brachybacterium phenoliresistens</name>
    <dbReference type="NCBI Taxonomy" id="396014"/>
    <lineage>
        <taxon>Bacteria</taxon>
        <taxon>Bacillati</taxon>
        <taxon>Actinomycetota</taxon>
        <taxon>Actinomycetes</taxon>
        <taxon>Micrococcales</taxon>
        <taxon>Dermabacteraceae</taxon>
        <taxon>Brachybacterium</taxon>
    </lineage>
</organism>
<accession>Z9JXX0</accession>
<protein>
    <submittedName>
        <fullName evidence="4">ABC transporter permease</fullName>
    </submittedName>
</protein>
<reference evidence="4 5" key="1">
    <citation type="submission" date="2014-02" db="EMBL/GenBank/DDBJ databases">
        <title>Genome sequence of Brachybacterium phenoliresistens strain W13A50.</title>
        <authorList>
            <person name="Wang X."/>
        </authorList>
    </citation>
    <scope>NUCLEOTIDE SEQUENCE [LARGE SCALE GENOMIC DNA]</scope>
    <source>
        <strain evidence="4 5">W13A50</strain>
    </source>
</reference>
<sequence>MTLTTDHSKAELESEGLSFGPATGEESRATRHASFDVAQHPVPTGREEEWRFAPLRDLLPLFQAEETTVSEEHLSYDVDEVEGVRAGQLGSGEGPRDSVLVPEDLVAARTAELTANALHLTAQRNVEVDQPTVVEIGGHDASVVAHGAIVLETEESSSATFVLNHTGSARYAQNVEMVLGANSRMTVISLQDWDDDAVHVATHVASIGRDATLKHIVVTLGGKAVRVNATSRFTAPGGEVEQIGLYFADDGQHLEHRLFVDHAAPKCTSNVTYKGALQGKGARSVWVGDVLIRKVAEGTETYEVNRNLVLTEGARADSVPNLEIETGEIEGAGHAAATGRFDDEQLFYLRARGIPEIEARRLVVRGFFAELIQKIDVPDIREHLTASIETELARSMN</sequence>
<dbReference type="InterPro" id="IPR000825">
    <property type="entry name" value="SUF_FeS_clus_asmbl_SufBD_core"/>
</dbReference>
<dbReference type="RefSeq" id="WP_038370309.1">
    <property type="nucleotide sequence ID" value="NZ_BAAAOW010000001.1"/>
</dbReference>
<dbReference type="HOGENOM" id="CLU_026231_6_0_11"/>
<name>Z9JXX0_9MICO</name>
<dbReference type="PANTHER" id="PTHR43575:SF1">
    <property type="entry name" value="PROTEIN ABCI7, CHLOROPLASTIC"/>
    <property type="match status" value="1"/>
</dbReference>
<dbReference type="GO" id="GO:0016226">
    <property type="term" value="P:iron-sulfur cluster assembly"/>
    <property type="evidence" value="ECO:0007669"/>
    <property type="project" value="InterPro"/>
</dbReference>
<evidence type="ECO:0000313" key="4">
    <source>
        <dbReference type="EMBL" id="EWS82858.1"/>
    </source>
</evidence>
<dbReference type="PANTHER" id="PTHR43575">
    <property type="entry name" value="PROTEIN ABCI7, CHLOROPLASTIC"/>
    <property type="match status" value="1"/>
</dbReference>
<proteinExistence type="inferred from homology"/>
<dbReference type="STRING" id="396014.BF93_07505"/>
<dbReference type="eggNOG" id="COG0719">
    <property type="taxonomic scope" value="Bacteria"/>
</dbReference>
<evidence type="ECO:0000313" key="5">
    <source>
        <dbReference type="Proteomes" id="UP000023067"/>
    </source>
</evidence>
<gene>
    <name evidence="4" type="ORF">BF93_07505</name>
</gene>
<dbReference type="NCBIfam" id="TIGR01981">
    <property type="entry name" value="sufD"/>
    <property type="match status" value="1"/>
</dbReference>
<evidence type="ECO:0000256" key="1">
    <source>
        <dbReference type="ARBA" id="ARBA00043967"/>
    </source>
</evidence>
<dbReference type="AlphaFoldDB" id="Z9JXX0"/>
<keyword evidence="5" id="KW-1185">Reference proteome</keyword>
<dbReference type="OrthoDB" id="9803529at2"/>
<comment type="similarity">
    <text evidence="1">Belongs to the iron-sulfur cluster assembly SufBD family.</text>
</comment>
<dbReference type="Proteomes" id="UP000023067">
    <property type="component" value="Unassembled WGS sequence"/>
</dbReference>
<comment type="caution">
    <text evidence="4">The sequence shown here is derived from an EMBL/GenBank/DDBJ whole genome shotgun (WGS) entry which is preliminary data.</text>
</comment>
<dbReference type="InterPro" id="IPR011542">
    <property type="entry name" value="SUF_FeS_clus_asmbl_SufD"/>
</dbReference>
<evidence type="ECO:0000256" key="2">
    <source>
        <dbReference type="SAM" id="MobiDB-lite"/>
    </source>
</evidence>
<dbReference type="SUPFAM" id="SSF101960">
    <property type="entry name" value="Stabilizer of iron transporter SufD"/>
    <property type="match status" value="1"/>
</dbReference>
<dbReference type="EMBL" id="JDYK01000002">
    <property type="protein sequence ID" value="EWS82858.1"/>
    <property type="molecule type" value="Genomic_DNA"/>
</dbReference>
<dbReference type="InterPro" id="IPR037284">
    <property type="entry name" value="SUF_FeS_clus_asmbl_SufBD_sf"/>
</dbReference>
<feature type="region of interest" description="Disordered" evidence="2">
    <location>
        <begin position="1"/>
        <end position="32"/>
    </location>
</feature>
<dbReference type="InterPro" id="IPR055346">
    <property type="entry name" value="Fe-S_cluster_assembly_SufBD"/>
</dbReference>
<dbReference type="PATRIC" id="fig|396014.3.peg.494"/>
<feature type="domain" description="SUF system FeS cluster assembly SufBD core" evidence="3">
    <location>
        <begin position="142"/>
        <end position="367"/>
    </location>
</feature>
<evidence type="ECO:0000259" key="3">
    <source>
        <dbReference type="Pfam" id="PF01458"/>
    </source>
</evidence>